<reference evidence="1 2" key="1">
    <citation type="submission" date="2023-11" db="EMBL/GenBank/DDBJ databases">
        <title>Halocaridina rubra genome assembly.</title>
        <authorList>
            <person name="Smith C."/>
        </authorList>
    </citation>
    <scope>NUCLEOTIDE SEQUENCE [LARGE SCALE GENOMIC DNA]</scope>
    <source>
        <strain evidence="1">EP-1</strain>
        <tissue evidence="1">Whole</tissue>
    </source>
</reference>
<evidence type="ECO:0000313" key="2">
    <source>
        <dbReference type="Proteomes" id="UP001381693"/>
    </source>
</evidence>
<gene>
    <name evidence="1" type="ORF">SK128_000608</name>
</gene>
<keyword evidence="2" id="KW-1185">Reference proteome</keyword>
<organism evidence="1 2">
    <name type="scientific">Halocaridina rubra</name>
    <name type="common">Hawaiian red shrimp</name>
    <dbReference type="NCBI Taxonomy" id="373956"/>
    <lineage>
        <taxon>Eukaryota</taxon>
        <taxon>Metazoa</taxon>
        <taxon>Ecdysozoa</taxon>
        <taxon>Arthropoda</taxon>
        <taxon>Crustacea</taxon>
        <taxon>Multicrustacea</taxon>
        <taxon>Malacostraca</taxon>
        <taxon>Eumalacostraca</taxon>
        <taxon>Eucarida</taxon>
        <taxon>Decapoda</taxon>
        <taxon>Pleocyemata</taxon>
        <taxon>Caridea</taxon>
        <taxon>Atyoidea</taxon>
        <taxon>Atyidae</taxon>
        <taxon>Halocaridina</taxon>
    </lineage>
</organism>
<evidence type="ECO:0000313" key="1">
    <source>
        <dbReference type="EMBL" id="KAK7083344.1"/>
    </source>
</evidence>
<name>A0AAN8XSE3_HALRR</name>
<feature type="non-terminal residue" evidence="1">
    <location>
        <position position="53"/>
    </location>
</feature>
<dbReference type="EMBL" id="JAXCGZ010003381">
    <property type="protein sequence ID" value="KAK7083344.1"/>
    <property type="molecule type" value="Genomic_DNA"/>
</dbReference>
<proteinExistence type="predicted"/>
<sequence>MPELGSLPEYCRVNESKLKGYYASCAALCGRSTPVEKRSLYDRFMHATANNFQ</sequence>
<dbReference type="AlphaFoldDB" id="A0AAN8XSE3"/>
<comment type="caution">
    <text evidence="1">The sequence shown here is derived from an EMBL/GenBank/DDBJ whole genome shotgun (WGS) entry which is preliminary data.</text>
</comment>
<dbReference type="Proteomes" id="UP001381693">
    <property type="component" value="Unassembled WGS sequence"/>
</dbReference>
<protein>
    <submittedName>
        <fullName evidence="1">Uncharacterized protein</fullName>
    </submittedName>
</protein>
<accession>A0AAN8XSE3</accession>